<dbReference type="AlphaFoldDB" id="A0A232FAQ8"/>
<evidence type="ECO:0000313" key="2">
    <source>
        <dbReference type="Proteomes" id="UP000215335"/>
    </source>
</evidence>
<sequence>MKFCIHSSSMSKPLSSMIASLVGSSLFKSPDWLIIASSDAWTPYALLEKIIIPHSATPINNLIVLYPF</sequence>
<dbReference type="Proteomes" id="UP000215335">
    <property type="component" value="Unassembled WGS sequence"/>
</dbReference>
<comment type="caution">
    <text evidence="1">The sequence shown here is derived from an EMBL/GenBank/DDBJ whole genome shotgun (WGS) entry which is preliminary data.</text>
</comment>
<evidence type="ECO:0000313" key="1">
    <source>
        <dbReference type="EMBL" id="OXU27417.1"/>
    </source>
</evidence>
<keyword evidence="2" id="KW-1185">Reference proteome</keyword>
<name>A0A232FAQ8_9HYME</name>
<organism evidence="1 2">
    <name type="scientific">Trichomalopsis sarcophagae</name>
    <dbReference type="NCBI Taxonomy" id="543379"/>
    <lineage>
        <taxon>Eukaryota</taxon>
        <taxon>Metazoa</taxon>
        <taxon>Ecdysozoa</taxon>
        <taxon>Arthropoda</taxon>
        <taxon>Hexapoda</taxon>
        <taxon>Insecta</taxon>
        <taxon>Pterygota</taxon>
        <taxon>Neoptera</taxon>
        <taxon>Endopterygota</taxon>
        <taxon>Hymenoptera</taxon>
        <taxon>Apocrita</taxon>
        <taxon>Proctotrupomorpha</taxon>
        <taxon>Chalcidoidea</taxon>
        <taxon>Pteromalidae</taxon>
        <taxon>Pteromalinae</taxon>
        <taxon>Trichomalopsis</taxon>
    </lineage>
</organism>
<reference evidence="1 2" key="1">
    <citation type="journal article" date="2017" name="Curr. Biol.">
        <title>The Evolution of Venom by Co-option of Single-Copy Genes.</title>
        <authorList>
            <person name="Martinson E.O."/>
            <person name="Mrinalini"/>
            <person name="Kelkar Y.D."/>
            <person name="Chang C.H."/>
            <person name="Werren J.H."/>
        </authorList>
    </citation>
    <scope>NUCLEOTIDE SEQUENCE [LARGE SCALE GENOMIC DNA]</scope>
    <source>
        <strain evidence="1 2">Alberta</strain>
        <tissue evidence="1">Whole body</tissue>
    </source>
</reference>
<gene>
    <name evidence="1" type="ORF">TSAR_008603</name>
</gene>
<dbReference type="EMBL" id="NNAY01000605">
    <property type="protein sequence ID" value="OXU27417.1"/>
    <property type="molecule type" value="Genomic_DNA"/>
</dbReference>
<protein>
    <submittedName>
        <fullName evidence="1">Uncharacterized protein</fullName>
    </submittedName>
</protein>
<proteinExistence type="predicted"/>
<accession>A0A232FAQ8</accession>